<comment type="function">
    <text evidence="8">Essential core component of the TIM22 complex, a complex that mediates the import and insertion of multi-pass transmembrane proteins into the mitochondrial inner membrane. In the TIM22 complex, it constitutes the voltage-activated and signal-gated channel. Forms a twin-pore translocase that uses the membrane potential as external driving force in 2 voltage-dependent steps.</text>
</comment>
<dbReference type="AlphaFoldDB" id="A0A1Z5JSV9"/>
<dbReference type="GO" id="GO:0042721">
    <property type="term" value="C:TIM22 mitochondrial import inner membrane insertion complex"/>
    <property type="evidence" value="ECO:0007669"/>
    <property type="project" value="UniProtKB-UniRule"/>
</dbReference>
<keyword evidence="7" id="KW-0472">Membrane</keyword>
<dbReference type="OrthoDB" id="38391at2759"/>
<evidence type="ECO:0000256" key="5">
    <source>
        <dbReference type="ARBA" id="ARBA00022989"/>
    </source>
</evidence>
<keyword evidence="3" id="KW-0812">Transmembrane</keyword>
<proteinExistence type="inferred from homology"/>
<name>A0A1Z5JSV9_FISSO</name>
<dbReference type="InterPro" id="IPR039175">
    <property type="entry name" value="TIM22"/>
</dbReference>
<evidence type="ECO:0000256" key="4">
    <source>
        <dbReference type="ARBA" id="ARBA00022792"/>
    </source>
</evidence>
<accession>A0A1Z5JSV9</accession>
<evidence type="ECO:0000313" key="9">
    <source>
        <dbReference type="EMBL" id="GAX17115.1"/>
    </source>
</evidence>
<sequence length="180" mass="19500">MSDSYNHERFMKSCASRAWSSMIEGGALGFCVGTAMMAWYPDPVHYDIKNTVVARNIGLKTALRTMRGPILWSALVCGTFSGVECIMEQLRDETHASTWVNSTVAGGVAGMVLGSMSRRVDVMAASALGVGMLTGMVDFNGSRFATTPKRVTGLESAAIRKQEQMAVDALKEKYPEFKGL</sequence>
<dbReference type="PANTHER" id="PTHR14110">
    <property type="entry name" value="MITOCHONDRIAL IMPORT INNER MEMBRANE TRANSLOCASE SUBUNIT TIM22"/>
    <property type="match status" value="1"/>
</dbReference>
<comment type="caution">
    <text evidence="9">The sequence shown here is derived from an EMBL/GenBank/DDBJ whole genome shotgun (WGS) entry which is preliminary data.</text>
</comment>
<keyword evidence="5" id="KW-1133">Transmembrane helix</keyword>
<evidence type="ECO:0000313" key="10">
    <source>
        <dbReference type="Proteomes" id="UP000198406"/>
    </source>
</evidence>
<keyword evidence="10" id="KW-1185">Reference proteome</keyword>
<organism evidence="9 10">
    <name type="scientific">Fistulifera solaris</name>
    <name type="common">Oleaginous diatom</name>
    <dbReference type="NCBI Taxonomy" id="1519565"/>
    <lineage>
        <taxon>Eukaryota</taxon>
        <taxon>Sar</taxon>
        <taxon>Stramenopiles</taxon>
        <taxon>Ochrophyta</taxon>
        <taxon>Bacillariophyta</taxon>
        <taxon>Bacillariophyceae</taxon>
        <taxon>Bacillariophycidae</taxon>
        <taxon>Naviculales</taxon>
        <taxon>Naviculaceae</taxon>
        <taxon>Fistulifera</taxon>
    </lineage>
</organism>
<dbReference type="GO" id="GO:0045039">
    <property type="term" value="P:protein insertion into mitochondrial inner membrane"/>
    <property type="evidence" value="ECO:0007669"/>
    <property type="project" value="UniProtKB-UniRule"/>
</dbReference>
<reference evidence="9 10" key="1">
    <citation type="journal article" date="2015" name="Plant Cell">
        <title>Oil accumulation by the oleaginous diatom Fistulifera solaris as revealed by the genome and transcriptome.</title>
        <authorList>
            <person name="Tanaka T."/>
            <person name="Maeda Y."/>
            <person name="Veluchamy A."/>
            <person name="Tanaka M."/>
            <person name="Abida H."/>
            <person name="Marechal E."/>
            <person name="Bowler C."/>
            <person name="Muto M."/>
            <person name="Sunaga Y."/>
            <person name="Tanaka M."/>
            <person name="Yoshino T."/>
            <person name="Taniguchi T."/>
            <person name="Fukuda Y."/>
            <person name="Nemoto M."/>
            <person name="Matsumoto M."/>
            <person name="Wong P.S."/>
            <person name="Aburatani S."/>
            <person name="Fujibuchi W."/>
        </authorList>
    </citation>
    <scope>NUCLEOTIDE SEQUENCE [LARGE SCALE GENOMIC DNA]</scope>
    <source>
        <strain evidence="9 10">JPCC DA0580</strain>
    </source>
</reference>
<evidence type="ECO:0000256" key="3">
    <source>
        <dbReference type="ARBA" id="ARBA00022692"/>
    </source>
</evidence>
<keyword evidence="6 8" id="KW-0496">Mitochondrion</keyword>
<protein>
    <recommendedName>
        <fullName evidence="8">Mitochondrial import inner membrane translocase subunit TIM22</fullName>
    </recommendedName>
</protein>
<comment type="subunit">
    <text evidence="8">Component of the TIM22 complex.</text>
</comment>
<dbReference type="Proteomes" id="UP000198406">
    <property type="component" value="Unassembled WGS sequence"/>
</dbReference>
<evidence type="ECO:0000256" key="1">
    <source>
        <dbReference type="ARBA" id="ARBA00004448"/>
    </source>
</evidence>
<keyword evidence="8" id="KW-0813">Transport</keyword>
<dbReference type="InParanoid" id="A0A1Z5JSV9"/>
<comment type="subcellular location">
    <subcellularLocation>
        <location evidence="1 8">Mitochondrion inner membrane</location>
        <topology evidence="1 8">Multi-pass membrane protein</topology>
    </subcellularLocation>
</comment>
<gene>
    <name evidence="9" type="ORF">FisN_5Hh501</name>
</gene>
<evidence type="ECO:0000256" key="8">
    <source>
        <dbReference type="RuleBase" id="RU367038"/>
    </source>
</evidence>
<keyword evidence="8" id="KW-0811">Translocation</keyword>
<evidence type="ECO:0000256" key="6">
    <source>
        <dbReference type="ARBA" id="ARBA00023128"/>
    </source>
</evidence>
<evidence type="ECO:0000256" key="7">
    <source>
        <dbReference type="ARBA" id="ARBA00023136"/>
    </source>
</evidence>
<dbReference type="PANTHER" id="PTHR14110:SF0">
    <property type="entry name" value="MITOCHONDRIAL IMPORT INNER MEMBRANE TRANSLOCASE SUBUNIT TIM22"/>
    <property type="match status" value="1"/>
</dbReference>
<keyword evidence="4 8" id="KW-0999">Mitochondrion inner membrane</keyword>
<dbReference type="GO" id="GO:0030943">
    <property type="term" value="F:mitochondrion targeting sequence binding"/>
    <property type="evidence" value="ECO:0007669"/>
    <property type="project" value="TreeGrafter"/>
</dbReference>
<dbReference type="GO" id="GO:0008320">
    <property type="term" value="F:protein transmembrane transporter activity"/>
    <property type="evidence" value="ECO:0007669"/>
    <property type="project" value="UniProtKB-UniRule"/>
</dbReference>
<dbReference type="EMBL" id="BDSP01000111">
    <property type="protein sequence ID" value="GAX17115.1"/>
    <property type="molecule type" value="Genomic_DNA"/>
</dbReference>
<comment type="similarity">
    <text evidence="2 8">Belongs to the Tim17/Tim22/Tim23 family.</text>
</comment>
<keyword evidence="8" id="KW-0653">Protein transport</keyword>
<dbReference type="Pfam" id="PF02466">
    <property type="entry name" value="Tim17"/>
    <property type="match status" value="1"/>
</dbReference>
<evidence type="ECO:0000256" key="2">
    <source>
        <dbReference type="ARBA" id="ARBA00008444"/>
    </source>
</evidence>